<accession>I0YW57</accession>
<dbReference type="RefSeq" id="XP_005647170.1">
    <property type="nucleotide sequence ID" value="XM_005647113.1"/>
</dbReference>
<dbReference type="KEGG" id="csl:COCSUDRAFT_66316"/>
<protein>
    <submittedName>
        <fullName evidence="2">Uncharacterized protein</fullName>
    </submittedName>
</protein>
<dbReference type="AlphaFoldDB" id="I0YW57"/>
<organism evidence="2 3">
    <name type="scientific">Coccomyxa subellipsoidea (strain C-169)</name>
    <name type="common">Green microalga</name>
    <dbReference type="NCBI Taxonomy" id="574566"/>
    <lineage>
        <taxon>Eukaryota</taxon>
        <taxon>Viridiplantae</taxon>
        <taxon>Chlorophyta</taxon>
        <taxon>core chlorophytes</taxon>
        <taxon>Trebouxiophyceae</taxon>
        <taxon>Trebouxiophyceae incertae sedis</taxon>
        <taxon>Coccomyxaceae</taxon>
        <taxon>Coccomyxa</taxon>
        <taxon>Coccomyxa subellipsoidea</taxon>
    </lineage>
</organism>
<name>I0YW57_COCSC</name>
<proteinExistence type="predicted"/>
<keyword evidence="1" id="KW-0732">Signal</keyword>
<evidence type="ECO:0000313" key="3">
    <source>
        <dbReference type="Proteomes" id="UP000007264"/>
    </source>
</evidence>
<feature type="signal peptide" evidence="1">
    <location>
        <begin position="1"/>
        <end position="19"/>
    </location>
</feature>
<dbReference type="EMBL" id="AGSI01000009">
    <property type="protein sequence ID" value="EIE22626.1"/>
    <property type="molecule type" value="Genomic_DNA"/>
</dbReference>
<sequence>MSSKMALLTFAVLFVAAGARNLQQAPAAAPASSGKPVADLLFVLSADSASFTSPTTLQLEGATSSVQFYGSGARAGVILTPKFLNSSAGATYVAADGSWLDAPDAALHGTFNGSHRAVLLSLSSPQYDPATWTATFNVKVLEAAESGLRVSKGVVNELVAESAAGSGQIIPVIQEGSVLTDVALFIDQNKDSLQPIAETKVWWWWWGRPTYYYPYYGNGCGYYGCGWGWGK</sequence>
<dbReference type="OrthoDB" id="10397140at2759"/>
<keyword evidence="3" id="KW-1185">Reference proteome</keyword>
<dbReference type="GeneID" id="17040613"/>
<evidence type="ECO:0000256" key="1">
    <source>
        <dbReference type="SAM" id="SignalP"/>
    </source>
</evidence>
<comment type="caution">
    <text evidence="2">The sequence shown here is derived from an EMBL/GenBank/DDBJ whole genome shotgun (WGS) entry which is preliminary data.</text>
</comment>
<reference evidence="2 3" key="1">
    <citation type="journal article" date="2012" name="Genome Biol.">
        <title>The genome of the polar eukaryotic microalga coccomyxa subellipsoidea reveals traits of cold adaptation.</title>
        <authorList>
            <person name="Blanc G."/>
            <person name="Agarkova I."/>
            <person name="Grimwood J."/>
            <person name="Kuo A."/>
            <person name="Brueggeman A."/>
            <person name="Dunigan D."/>
            <person name="Gurnon J."/>
            <person name="Ladunga I."/>
            <person name="Lindquist E."/>
            <person name="Lucas S."/>
            <person name="Pangilinan J."/>
            <person name="Proschold T."/>
            <person name="Salamov A."/>
            <person name="Schmutz J."/>
            <person name="Weeks D."/>
            <person name="Yamada T."/>
            <person name="Claverie J.M."/>
            <person name="Grigoriev I."/>
            <person name="Van Etten J."/>
            <person name="Lomsadze A."/>
            <person name="Borodovsky M."/>
        </authorList>
    </citation>
    <scope>NUCLEOTIDE SEQUENCE [LARGE SCALE GENOMIC DNA]</scope>
    <source>
        <strain evidence="2 3">C-169</strain>
    </source>
</reference>
<dbReference type="Proteomes" id="UP000007264">
    <property type="component" value="Unassembled WGS sequence"/>
</dbReference>
<feature type="chain" id="PRO_5003636510" evidence="1">
    <location>
        <begin position="20"/>
        <end position="231"/>
    </location>
</feature>
<gene>
    <name evidence="2" type="ORF">COCSUDRAFT_66316</name>
</gene>
<evidence type="ECO:0000313" key="2">
    <source>
        <dbReference type="EMBL" id="EIE22626.1"/>
    </source>
</evidence>